<dbReference type="EMBL" id="MT144817">
    <property type="protein sequence ID" value="QJH99914.1"/>
    <property type="molecule type" value="Genomic_DNA"/>
</dbReference>
<organism evidence="1">
    <name type="scientific">viral metagenome</name>
    <dbReference type="NCBI Taxonomy" id="1070528"/>
    <lineage>
        <taxon>unclassified sequences</taxon>
        <taxon>metagenomes</taxon>
        <taxon>organismal metagenomes</taxon>
    </lineage>
</organism>
<sequence length="84" mass="9856">MNSIYWSQVVPPKKRFVTISPTYVAENKLQDDCIMAIIFNYPDELVKKLYIIAAPCERQELIDLFNNEKIYCRIENNGNLTIKN</sequence>
<dbReference type="AlphaFoldDB" id="A0A6M3XPJ1"/>
<accession>A0A6M3XPJ1</accession>
<proteinExistence type="predicted"/>
<name>A0A6M3XPJ1_9ZZZZ</name>
<reference evidence="1" key="1">
    <citation type="submission" date="2020-03" db="EMBL/GenBank/DDBJ databases">
        <title>The deep terrestrial virosphere.</title>
        <authorList>
            <person name="Holmfeldt K."/>
            <person name="Nilsson E."/>
            <person name="Simone D."/>
            <person name="Lopez-Fernandez M."/>
            <person name="Wu X."/>
            <person name="de Brujin I."/>
            <person name="Lundin D."/>
            <person name="Andersson A."/>
            <person name="Bertilsson S."/>
            <person name="Dopson M."/>
        </authorList>
    </citation>
    <scope>NUCLEOTIDE SEQUENCE</scope>
    <source>
        <strain evidence="1">TM448B01735</strain>
    </source>
</reference>
<protein>
    <submittedName>
        <fullName evidence="1">Uncharacterized protein</fullName>
    </submittedName>
</protein>
<evidence type="ECO:0000313" key="1">
    <source>
        <dbReference type="EMBL" id="QJH99914.1"/>
    </source>
</evidence>
<gene>
    <name evidence="1" type="ORF">TM448B01735_0001</name>
</gene>